<gene>
    <name evidence="9" type="ORF">J2R62_02130</name>
</gene>
<dbReference type="GO" id="GO:0046983">
    <property type="term" value="F:protein dimerization activity"/>
    <property type="evidence" value="ECO:0007669"/>
    <property type="project" value="InterPro"/>
</dbReference>
<dbReference type="GO" id="GO:0001217">
    <property type="term" value="F:DNA-binding transcription repressor activity"/>
    <property type="evidence" value="ECO:0007669"/>
    <property type="project" value="TreeGrafter"/>
</dbReference>
<dbReference type="RefSeq" id="WP_010864126.1">
    <property type="nucleotide sequence ID" value="NZ_CP027852.1"/>
</dbReference>
<feature type="domain" description="DNA-binding protein H-NS-like C-terminal" evidence="8">
    <location>
        <begin position="87"/>
        <end position="134"/>
    </location>
</feature>
<dbReference type="InterPro" id="IPR027454">
    <property type="entry name" value="Histone_HNS_N"/>
</dbReference>
<dbReference type="SMART" id="SM00528">
    <property type="entry name" value="HNS"/>
    <property type="match status" value="1"/>
</dbReference>
<comment type="similarity">
    <text evidence="2 7">Belongs to the histone-like protein H-NS family.</text>
</comment>
<evidence type="ECO:0000313" key="9">
    <source>
        <dbReference type="EMBL" id="MBO1107032.1"/>
    </source>
</evidence>
<sequence length="136" mass="15654">MSDMIKLLTNIRNMRALARELPMEQLDDMLEKLTTVVEERRHEAEQNRAENEERQRKLQQYREMLIADGIDPNELLNLLADNAPAKKSKRAARPAKYEYRDENGELKTWTGQGRTPALIKKALEEGASLESFAITA</sequence>
<evidence type="ECO:0000313" key="10">
    <source>
        <dbReference type="Proteomes" id="UP000664658"/>
    </source>
</evidence>
<comment type="subcellular location">
    <subcellularLocation>
        <location evidence="1">Cytoplasm</location>
        <location evidence="1">Nucleoid</location>
    </subcellularLocation>
</comment>
<dbReference type="KEGG" id="pshi:SAMEA2665130_2081"/>
<dbReference type="GO" id="GO:0009295">
    <property type="term" value="C:nucleoid"/>
    <property type="evidence" value="ECO:0007669"/>
    <property type="project" value="UniProtKB-SubCell"/>
</dbReference>
<evidence type="ECO:0000256" key="6">
    <source>
        <dbReference type="ARBA" id="ARBA00023163"/>
    </source>
</evidence>
<evidence type="ECO:0000256" key="2">
    <source>
        <dbReference type="ARBA" id="ARBA00010610"/>
    </source>
</evidence>
<dbReference type="AlphaFoldDB" id="A0A1A9AZ94"/>
<dbReference type="GeneID" id="69703859"/>
<evidence type="ECO:0000256" key="5">
    <source>
        <dbReference type="ARBA" id="ARBA00023125"/>
    </source>
</evidence>
<dbReference type="FunFam" id="1.10.287.1050:FF:000001">
    <property type="entry name" value="DNA-binding protein"/>
    <property type="match status" value="1"/>
</dbReference>
<dbReference type="SUPFAM" id="SSF81273">
    <property type="entry name" value="H-NS histone-like proteins"/>
    <property type="match status" value="2"/>
</dbReference>
<dbReference type="InterPro" id="IPR027444">
    <property type="entry name" value="H-NS_C_dom"/>
</dbReference>
<dbReference type="GO" id="GO:0003681">
    <property type="term" value="F:bent DNA binding"/>
    <property type="evidence" value="ECO:0007669"/>
    <property type="project" value="TreeGrafter"/>
</dbReference>
<keyword evidence="6" id="KW-0804">Transcription</keyword>
<dbReference type="Pfam" id="PF22470">
    <property type="entry name" value="Histone_HNS_N"/>
    <property type="match status" value="1"/>
</dbReference>
<dbReference type="PANTHER" id="PTHR38097:SF1">
    <property type="entry name" value="DNA-BINDING PROTEIN H-NS"/>
    <property type="match status" value="1"/>
</dbReference>
<comment type="caution">
    <text evidence="9">The sequence shown here is derived from an EMBL/GenBank/DDBJ whole genome shotgun (WGS) entry which is preliminary data.</text>
</comment>
<dbReference type="Gene3D" id="4.10.430.10">
    <property type="entry name" value="Histone-like protein H-NS, C-terminal domain"/>
    <property type="match status" value="1"/>
</dbReference>
<dbReference type="GO" id="GO:0000976">
    <property type="term" value="F:transcription cis-regulatory region binding"/>
    <property type="evidence" value="ECO:0007669"/>
    <property type="project" value="TreeGrafter"/>
</dbReference>
<keyword evidence="3" id="KW-0963">Cytoplasm</keyword>
<dbReference type="Proteomes" id="UP000664658">
    <property type="component" value="Unassembled WGS sequence"/>
</dbReference>
<reference evidence="9" key="1">
    <citation type="submission" date="2021-03" db="EMBL/GenBank/DDBJ databases">
        <title>Plesiomonas shigelloides zfcc0051, isolated from zebrafish feces.</title>
        <authorList>
            <person name="Vanderhoek Z."/>
            <person name="Gaulke C."/>
        </authorList>
    </citation>
    <scope>NUCLEOTIDE SEQUENCE</scope>
    <source>
        <strain evidence="9">Zfcc0051</strain>
    </source>
</reference>
<dbReference type="InterPro" id="IPR001801">
    <property type="entry name" value="Histone_HNS"/>
</dbReference>
<evidence type="ECO:0000256" key="7">
    <source>
        <dbReference type="PIRNR" id="PIRNR002096"/>
    </source>
</evidence>
<evidence type="ECO:0000256" key="3">
    <source>
        <dbReference type="ARBA" id="ARBA00022490"/>
    </source>
</evidence>
<evidence type="ECO:0000256" key="1">
    <source>
        <dbReference type="ARBA" id="ARBA00004453"/>
    </source>
</evidence>
<dbReference type="InterPro" id="IPR054180">
    <property type="entry name" value="H-NS-like_N"/>
</dbReference>
<dbReference type="GO" id="GO:0030527">
    <property type="term" value="F:structural constituent of chromatin"/>
    <property type="evidence" value="ECO:0007669"/>
    <property type="project" value="InterPro"/>
</dbReference>
<protein>
    <recommendedName>
        <fullName evidence="7">DNA-binding protein</fullName>
    </recommendedName>
</protein>
<name>A0A1A9AZ94_PLESH</name>
<keyword evidence="4" id="KW-0805">Transcription regulation</keyword>
<evidence type="ECO:0000256" key="4">
    <source>
        <dbReference type="ARBA" id="ARBA00023015"/>
    </source>
</evidence>
<proteinExistence type="inferred from homology"/>
<dbReference type="Gene3D" id="1.10.287.1050">
    <property type="entry name" value="H-NS histone-like proteins"/>
    <property type="match status" value="1"/>
</dbReference>
<dbReference type="PANTHER" id="PTHR38097">
    <property type="match status" value="1"/>
</dbReference>
<dbReference type="EMBL" id="JAFNAA010000002">
    <property type="protein sequence ID" value="MBO1107032.1"/>
    <property type="molecule type" value="Genomic_DNA"/>
</dbReference>
<dbReference type="FunFam" id="4.10.430.10:FF:000001">
    <property type="entry name" value="DNA-binding protein"/>
    <property type="match status" value="1"/>
</dbReference>
<dbReference type="Pfam" id="PF00816">
    <property type="entry name" value="Histone_HNS"/>
    <property type="match status" value="1"/>
</dbReference>
<keyword evidence="5 7" id="KW-0238">DNA-binding</keyword>
<accession>A0A1A9AZ94</accession>
<dbReference type="InterPro" id="IPR037150">
    <property type="entry name" value="H-NS_C_dom_sf"/>
</dbReference>
<dbReference type="PIRSF" id="PIRSF002096">
    <property type="entry name" value="HnS"/>
    <property type="match status" value="1"/>
</dbReference>
<dbReference type="GO" id="GO:0032993">
    <property type="term" value="C:protein-DNA complex"/>
    <property type="evidence" value="ECO:0007669"/>
    <property type="project" value="TreeGrafter"/>
</dbReference>
<dbReference type="GO" id="GO:0005829">
    <property type="term" value="C:cytosol"/>
    <property type="evidence" value="ECO:0007669"/>
    <property type="project" value="TreeGrafter"/>
</dbReference>
<evidence type="ECO:0000259" key="8">
    <source>
        <dbReference type="SMART" id="SM00528"/>
    </source>
</evidence>
<dbReference type="GO" id="GO:0003680">
    <property type="term" value="F:minor groove of adenine-thymine-rich DNA binding"/>
    <property type="evidence" value="ECO:0007669"/>
    <property type="project" value="TreeGrafter"/>
</dbReference>
<organism evidence="9 10">
    <name type="scientific">Plesiomonas shigelloides</name>
    <name type="common">Aeromonas shigelloides</name>
    <dbReference type="NCBI Taxonomy" id="703"/>
    <lineage>
        <taxon>Bacteria</taxon>
        <taxon>Pseudomonadati</taxon>
        <taxon>Pseudomonadota</taxon>
        <taxon>Gammaproteobacteria</taxon>
        <taxon>Enterobacterales</taxon>
        <taxon>Enterobacteriaceae</taxon>
        <taxon>Plesiomonas</taxon>
    </lineage>
</organism>